<evidence type="ECO:0000313" key="2">
    <source>
        <dbReference type="Proteomes" id="UP000242146"/>
    </source>
</evidence>
<reference evidence="1 2" key="1">
    <citation type="submission" date="2016-07" db="EMBL/GenBank/DDBJ databases">
        <title>Pervasive Adenine N6-methylation of Active Genes in Fungi.</title>
        <authorList>
            <consortium name="DOE Joint Genome Institute"/>
            <person name="Mondo S.J."/>
            <person name="Dannebaum R.O."/>
            <person name="Kuo R.C."/>
            <person name="Labutti K."/>
            <person name="Haridas S."/>
            <person name="Kuo A."/>
            <person name="Salamov A."/>
            <person name="Ahrendt S.R."/>
            <person name="Lipzen A."/>
            <person name="Sullivan W."/>
            <person name="Andreopoulos W.B."/>
            <person name="Clum A."/>
            <person name="Lindquist E."/>
            <person name="Daum C."/>
            <person name="Ramamoorthy G.K."/>
            <person name="Gryganskyi A."/>
            <person name="Culley D."/>
            <person name="Magnuson J.K."/>
            <person name="James T.Y."/>
            <person name="O'Malley M.A."/>
            <person name="Stajich J.E."/>
            <person name="Spatafora J.W."/>
            <person name="Visel A."/>
            <person name="Grigoriev I.V."/>
        </authorList>
    </citation>
    <scope>NUCLEOTIDE SEQUENCE [LARGE SCALE GENOMIC DNA]</scope>
    <source>
        <strain evidence="1 2">NRRL 3301</strain>
    </source>
</reference>
<sequence length="327" mass="37243">MEGDIQICYTDDPLEPMLQCLCTINRNPFKYKTYVMKECEVTRDNSNKDLLQFMHFLNEVYQPVDPEDSDAYEFQSSVSAGSIMAKVLPYTNMFDSKSVRSFSKWCTDKKLALTNASSKRMRLQKCNDDSRAVVRPLFVLKEELIQQCALKIIKLLGQYQQYINDLKSEDLHVVGYCRKSYSGISDDQRLMLLMLMARRLEERSLVDAIYVSWSSSASDPMEERDISGTGKEKLKELNAQGDTQDLLSLLASGTKKICLVVTTFAGLTTNHKDLLQVFHNHPSLDKLIVDNLVVDDTILCISRNQVLNDPNVLKDFSGRTCTVPRSK</sequence>
<protein>
    <submittedName>
        <fullName evidence="1">Uncharacterized protein</fullName>
    </submittedName>
</protein>
<proteinExistence type="predicted"/>
<dbReference type="OrthoDB" id="2264060at2759"/>
<comment type="caution">
    <text evidence="1">The sequence shown here is derived from an EMBL/GenBank/DDBJ whole genome shotgun (WGS) entry which is preliminary data.</text>
</comment>
<dbReference type="Proteomes" id="UP000242146">
    <property type="component" value="Unassembled WGS sequence"/>
</dbReference>
<organism evidence="1 2">
    <name type="scientific">Hesseltinella vesiculosa</name>
    <dbReference type="NCBI Taxonomy" id="101127"/>
    <lineage>
        <taxon>Eukaryota</taxon>
        <taxon>Fungi</taxon>
        <taxon>Fungi incertae sedis</taxon>
        <taxon>Mucoromycota</taxon>
        <taxon>Mucoromycotina</taxon>
        <taxon>Mucoromycetes</taxon>
        <taxon>Mucorales</taxon>
        <taxon>Cunninghamellaceae</taxon>
        <taxon>Hesseltinella</taxon>
    </lineage>
</organism>
<gene>
    <name evidence="1" type="ORF">DM01DRAFT_1379705</name>
</gene>
<accession>A0A1X2GYN2</accession>
<evidence type="ECO:0000313" key="1">
    <source>
        <dbReference type="EMBL" id="ORX63186.1"/>
    </source>
</evidence>
<dbReference type="EMBL" id="MCGT01000001">
    <property type="protein sequence ID" value="ORX63186.1"/>
    <property type="molecule type" value="Genomic_DNA"/>
</dbReference>
<dbReference type="AlphaFoldDB" id="A0A1X2GYN2"/>
<keyword evidence="2" id="KW-1185">Reference proteome</keyword>
<name>A0A1X2GYN2_9FUNG</name>